<dbReference type="AlphaFoldDB" id="I8IX10"/>
<comment type="caution">
    <text evidence="2">The sequence shown here is derived from an EMBL/GenBank/DDBJ whole genome shotgun (WGS) entry which is preliminary data.</text>
</comment>
<proteinExistence type="predicted"/>
<name>I8IX10_9BACL</name>
<sequence>MDLWNYRSKKNDYDELHDQIKEALETHKSLLKNVVEMRDTYFKRVPHLDNKGIPSIFVVSKIH</sequence>
<keyword evidence="1" id="KW-0175">Coiled coil</keyword>
<gene>
    <name evidence="2" type="ORF">A374_18239</name>
</gene>
<organism evidence="2 3">
    <name type="scientific">Fictibacillus macauensis ZFHKF-1</name>
    <dbReference type="NCBI Taxonomy" id="1196324"/>
    <lineage>
        <taxon>Bacteria</taxon>
        <taxon>Bacillati</taxon>
        <taxon>Bacillota</taxon>
        <taxon>Bacilli</taxon>
        <taxon>Bacillales</taxon>
        <taxon>Fictibacillaceae</taxon>
        <taxon>Fictibacillus</taxon>
    </lineage>
</organism>
<dbReference type="Proteomes" id="UP000004080">
    <property type="component" value="Unassembled WGS sequence"/>
</dbReference>
<protein>
    <submittedName>
        <fullName evidence="2">Uncharacterized protein</fullName>
    </submittedName>
</protein>
<dbReference type="PATRIC" id="fig|1196324.3.peg.3721"/>
<evidence type="ECO:0000256" key="1">
    <source>
        <dbReference type="SAM" id="Coils"/>
    </source>
</evidence>
<dbReference type="STRING" id="1196324.A374_18239"/>
<evidence type="ECO:0000313" key="2">
    <source>
        <dbReference type="EMBL" id="EIT84001.1"/>
    </source>
</evidence>
<accession>I8IX10</accession>
<feature type="coiled-coil region" evidence="1">
    <location>
        <begin position="6"/>
        <end position="33"/>
    </location>
</feature>
<reference evidence="2 3" key="1">
    <citation type="journal article" date="2012" name="J. Bacteriol.">
        <title>Genome of Bacillus macauensis ZFHKF-1, a Long-Chain-Forming Bacterium.</title>
        <authorList>
            <person name="Cai L."/>
            <person name="Zhang T."/>
        </authorList>
    </citation>
    <scope>NUCLEOTIDE SEQUENCE [LARGE SCALE GENOMIC DNA]</scope>
    <source>
        <strain evidence="2 3">ZFHKF-1</strain>
    </source>
</reference>
<dbReference type="EMBL" id="AKKV01000042">
    <property type="protein sequence ID" value="EIT84001.1"/>
    <property type="molecule type" value="Genomic_DNA"/>
</dbReference>
<keyword evidence="3" id="KW-1185">Reference proteome</keyword>
<evidence type="ECO:0000313" key="3">
    <source>
        <dbReference type="Proteomes" id="UP000004080"/>
    </source>
</evidence>